<name>A0A0F7ZQT9_9HYPO</name>
<dbReference type="PANTHER" id="PTHR46082:SF6">
    <property type="entry name" value="AAA+ ATPASE DOMAIN-CONTAINING PROTEIN-RELATED"/>
    <property type="match status" value="1"/>
</dbReference>
<organism evidence="1 2">
    <name type="scientific">Hirsutella minnesotensis 3608</name>
    <dbReference type="NCBI Taxonomy" id="1043627"/>
    <lineage>
        <taxon>Eukaryota</taxon>
        <taxon>Fungi</taxon>
        <taxon>Dikarya</taxon>
        <taxon>Ascomycota</taxon>
        <taxon>Pezizomycotina</taxon>
        <taxon>Sordariomycetes</taxon>
        <taxon>Hypocreomycetidae</taxon>
        <taxon>Hypocreales</taxon>
        <taxon>Ophiocordycipitaceae</taxon>
        <taxon>Hirsutella</taxon>
    </lineage>
</organism>
<dbReference type="PRINTS" id="PR00381">
    <property type="entry name" value="KINESINLIGHT"/>
</dbReference>
<evidence type="ECO:0000313" key="1">
    <source>
        <dbReference type="EMBL" id="KJZ68443.1"/>
    </source>
</evidence>
<reference evidence="1 2" key="1">
    <citation type="journal article" date="2014" name="Genome Biol. Evol.">
        <title>Comparative genomics and transcriptomics analyses reveal divergent lifestyle features of nematode endoparasitic fungus Hirsutella minnesotensis.</title>
        <authorList>
            <person name="Lai Y."/>
            <person name="Liu K."/>
            <person name="Zhang X."/>
            <person name="Zhang X."/>
            <person name="Li K."/>
            <person name="Wang N."/>
            <person name="Shu C."/>
            <person name="Wu Y."/>
            <person name="Wang C."/>
            <person name="Bushley K.E."/>
            <person name="Xiang M."/>
            <person name="Liu X."/>
        </authorList>
    </citation>
    <scope>NUCLEOTIDE SEQUENCE [LARGE SCALE GENOMIC DNA]</scope>
    <source>
        <strain evidence="1 2">3608</strain>
    </source>
</reference>
<sequence length="409" mass="47141">MNENQISTTEYLTIYESDEDETIYLLSREFEDLGRYDKIKNPIAATWMISFRQILRSDPTAADYLRFMSFLAERDIPRSLLPDRGKAKTTEAIGTLKAYSFITQQKADSFDMHRLVQLSARYWLRRSGELGKVAKETLRRLAQVFPYPEHENRDAWMRYLPHAQRILDFRKDAGDEKAEGELLFNVGESVHVLGKYHEAEQMHRQALDLSEKVLGKEHPATLASMNNLAGVLESLGKYEEAERLHRQEWKLSEKVLGKEHPDTLASMNNLAVVLHHLGKYEEAERLHRQEWKLSEKVLGKEHPDTLASMNNLAVVLHHLGKYEEAERLHRQALDLKEKVLGKEHPETLRGMNNLAVVLESLGKYEEAMNLMGRCVQLRIEILGRDHPHTRASLGQLDIWRSRDTGGDAA</sequence>
<keyword evidence="2" id="KW-1185">Reference proteome</keyword>
<dbReference type="EMBL" id="KQ030894">
    <property type="protein sequence ID" value="KJZ68443.1"/>
    <property type="molecule type" value="Genomic_DNA"/>
</dbReference>
<dbReference type="OrthoDB" id="626167at2759"/>
<dbReference type="Pfam" id="PF13424">
    <property type="entry name" value="TPR_12"/>
    <property type="match status" value="2"/>
</dbReference>
<dbReference type="Pfam" id="PF13374">
    <property type="entry name" value="TPR_10"/>
    <property type="match status" value="1"/>
</dbReference>
<proteinExistence type="predicted"/>
<dbReference type="Gene3D" id="1.25.40.10">
    <property type="entry name" value="Tetratricopeptide repeat domain"/>
    <property type="match status" value="2"/>
</dbReference>
<dbReference type="SUPFAM" id="SSF48452">
    <property type="entry name" value="TPR-like"/>
    <property type="match status" value="2"/>
</dbReference>
<dbReference type="SMART" id="SM00028">
    <property type="entry name" value="TPR"/>
    <property type="match status" value="5"/>
</dbReference>
<dbReference type="InterPro" id="IPR019734">
    <property type="entry name" value="TPR_rpt"/>
</dbReference>
<dbReference type="PANTHER" id="PTHR46082">
    <property type="entry name" value="ATP/GTP-BINDING PROTEIN-RELATED"/>
    <property type="match status" value="1"/>
</dbReference>
<protein>
    <submittedName>
        <fullName evidence="1">Uncharacterized protein</fullName>
    </submittedName>
</protein>
<dbReference type="AlphaFoldDB" id="A0A0F7ZQT9"/>
<dbReference type="InterPro" id="IPR011990">
    <property type="entry name" value="TPR-like_helical_dom_sf"/>
</dbReference>
<gene>
    <name evidence="1" type="ORF">HIM_12168</name>
</gene>
<dbReference type="InterPro" id="IPR053137">
    <property type="entry name" value="NLR-like"/>
</dbReference>
<evidence type="ECO:0000313" key="2">
    <source>
        <dbReference type="Proteomes" id="UP000054481"/>
    </source>
</evidence>
<dbReference type="Proteomes" id="UP000054481">
    <property type="component" value="Unassembled WGS sequence"/>
</dbReference>
<accession>A0A0F7ZQT9</accession>